<evidence type="ECO:0000313" key="2">
    <source>
        <dbReference type="EMBL" id="KPQ34852.1"/>
    </source>
</evidence>
<dbReference type="EMBL" id="LJZR01000016">
    <property type="protein sequence ID" value="KPQ34852.1"/>
    <property type="molecule type" value="Genomic_DNA"/>
</dbReference>
<protein>
    <recommendedName>
        <fullName evidence="4">Lipoprotein</fullName>
    </recommendedName>
</protein>
<sequence>MYTYRAYRPLLHMLSLLTISLIVLGCSSEPNVSPQATARLPAGETATNQDVQATPDKIKFKQADEAEKYALKLRDDGAKLVDGTDRELARLTLDSNKIKIKDPADQVLGYVVSHDSYWKLENADQTQELYVLRRQADGDLKLEDGNDAPIYRIKVRDYGYEIETPAKQSLYKVKVSNGKISLRDASEETVLSTRSPLLPAAMTPFGFDVLTPPQQAALAYAVNRTGGF</sequence>
<dbReference type="STRING" id="1666911.HLUCCA11_12995"/>
<organism evidence="2 3">
    <name type="scientific">Phormidesmis priestleyi Ana</name>
    <dbReference type="NCBI Taxonomy" id="1666911"/>
    <lineage>
        <taxon>Bacteria</taxon>
        <taxon>Bacillati</taxon>
        <taxon>Cyanobacteriota</taxon>
        <taxon>Cyanophyceae</taxon>
        <taxon>Leptolyngbyales</taxon>
        <taxon>Leptolyngbyaceae</taxon>
        <taxon>Phormidesmis</taxon>
    </lineage>
</organism>
<accession>A0A0P8DF60</accession>
<dbReference type="AlphaFoldDB" id="A0A0P8DF60"/>
<evidence type="ECO:0008006" key="4">
    <source>
        <dbReference type="Google" id="ProtNLM"/>
    </source>
</evidence>
<evidence type="ECO:0000313" key="3">
    <source>
        <dbReference type="Proteomes" id="UP000050465"/>
    </source>
</evidence>
<dbReference type="PROSITE" id="PS51257">
    <property type="entry name" value="PROKAR_LIPOPROTEIN"/>
    <property type="match status" value="1"/>
</dbReference>
<feature type="signal peptide" evidence="1">
    <location>
        <begin position="1"/>
        <end position="25"/>
    </location>
</feature>
<comment type="caution">
    <text evidence="2">The sequence shown here is derived from an EMBL/GenBank/DDBJ whole genome shotgun (WGS) entry which is preliminary data.</text>
</comment>
<dbReference type="Proteomes" id="UP000050465">
    <property type="component" value="Unassembled WGS sequence"/>
</dbReference>
<evidence type="ECO:0000256" key="1">
    <source>
        <dbReference type="SAM" id="SignalP"/>
    </source>
</evidence>
<proteinExistence type="predicted"/>
<reference evidence="2 3" key="1">
    <citation type="submission" date="2015-09" db="EMBL/GenBank/DDBJ databases">
        <title>Identification and resolution of microdiversity through metagenomic sequencing of parallel consortia.</title>
        <authorList>
            <person name="Nelson W.C."/>
            <person name="Romine M.F."/>
            <person name="Lindemann S.R."/>
        </authorList>
    </citation>
    <scope>NUCLEOTIDE SEQUENCE [LARGE SCALE GENOMIC DNA]</scope>
    <source>
        <strain evidence="2">Ana</strain>
    </source>
</reference>
<gene>
    <name evidence="2" type="ORF">HLUCCA11_12995</name>
</gene>
<keyword evidence="1" id="KW-0732">Signal</keyword>
<feature type="chain" id="PRO_5006149211" description="Lipoprotein" evidence="1">
    <location>
        <begin position="26"/>
        <end position="228"/>
    </location>
</feature>
<name>A0A0P8DF60_9CYAN</name>